<evidence type="ECO:0008006" key="4">
    <source>
        <dbReference type="Google" id="ProtNLM"/>
    </source>
</evidence>
<dbReference type="PANTHER" id="PTHR30188">
    <property type="entry name" value="ABC TRANSPORTER PERMEASE PROTEIN-RELATED"/>
    <property type="match status" value="1"/>
</dbReference>
<organism evidence="2 3">
    <name type="scientific">Sphingobium cupriresistens LL01</name>
    <dbReference type="NCBI Taxonomy" id="1420583"/>
    <lineage>
        <taxon>Bacteria</taxon>
        <taxon>Pseudomonadati</taxon>
        <taxon>Pseudomonadota</taxon>
        <taxon>Alphaproteobacteria</taxon>
        <taxon>Sphingomonadales</taxon>
        <taxon>Sphingomonadaceae</taxon>
        <taxon>Sphingobium</taxon>
    </lineage>
</organism>
<comment type="caution">
    <text evidence="2">The sequence shown here is derived from an EMBL/GenBank/DDBJ whole genome shotgun (WGS) entry which is preliminary data.</text>
</comment>
<dbReference type="RefSeq" id="WP_066599438.1">
    <property type="nucleotide sequence ID" value="NZ_KQ130434.1"/>
</dbReference>
<dbReference type="Proteomes" id="UP000052232">
    <property type="component" value="Unassembled WGS sequence"/>
</dbReference>
<dbReference type="Pfam" id="PF02405">
    <property type="entry name" value="MlaE"/>
    <property type="match status" value="1"/>
</dbReference>
<proteinExistence type="predicted"/>
<protein>
    <recommendedName>
        <fullName evidence="4">ABC transporter permease</fullName>
    </recommendedName>
</protein>
<dbReference type="InterPro" id="IPR030802">
    <property type="entry name" value="Permease_MalE"/>
</dbReference>
<evidence type="ECO:0000256" key="1">
    <source>
        <dbReference type="SAM" id="Phobius"/>
    </source>
</evidence>
<feature type="transmembrane region" description="Helical" evidence="1">
    <location>
        <begin position="98"/>
        <end position="119"/>
    </location>
</feature>
<keyword evidence="1" id="KW-0472">Membrane</keyword>
<evidence type="ECO:0000313" key="3">
    <source>
        <dbReference type="Proteomes" id="UP000052232"/>
    </source>
</evidence>
<feature type="transmembrane region" description="Helical" evidence="1">
    <location>
        <begin position="55"/>
        <end position="77"/>
    </location>
</feature>
<sequence>MDALKGGPKLLAAIGAGVWLTMRAGLGMGRRIIAGDALAQRQLADGLPLHVWRPLRTLLPLAALAGIIAGIGAGRLLTLYNAQIPVLSALAEILLRDIVPLLVGLFACGSVSVALSSRLGAMALNREIDALEALGRDPVAHALGPALAAVLLSAPIHMLLGGIAAVIGCGVPLALIANVGWPLWSGFAFSHEAAAAMLTGIAKLLLYALIAFGVGSAVGAKPVRSPADIGRRATTAFTAGLLGIFSAAALWTALL</sequence>
<accession>A0A0J8AWW2</accession>
<keyword evidence="1" id="KW-1133">Transmembrane helix</keyword>
<reference evidence="2 3" key="1">
    <citation type="journal article" date="2015" name="G3 (Bethesda)">
        <title>Insights into Ongoing Evolution of the Hexachlorocyclohexane Catabolic Pathway from Comparative Genomics of Ten Sphingomonadaceae Strains.</title>
        <authorList>
            <person name="Pearce S.L."/>
            <person name="Oakeshott J.G."/>
            <person name="Pandey G."/>
        </authorList>
    </citation>
    <scope>NUCLEOTIDE SEQUENCE [LARGE SCALE GENOMIC DNA]</scope>
    <source>
        <strain evidence="2 3">LL01</strain>
    </source>
</reference>
<dbReference type="AlphaFoldDB" id="A0A0J8AWW2"/>
<keyword evidence="3" id="KW-1185">Reference proteome</keyword>
<dbReference type="GO" id="GO:0043190">
    <property type="term" value="C:ATP-binding cassette (ABC) transporter complex"/>
    <property type="evidence" value="ECO:0007669"/>
    <property type="project" value="InterPro"/>
</dbReference>
<feature type="transmembrane region" description="Helical" evidence="1">
    <location>
        <begin position="163"/>
        <end position="184"/>
    </location>
</feature>
<evidence type="ECO:0000313" key="2">
    <source>
        <dbReference type="EMBL" id="KMS58655.1"/>
    </source>
</evidence>
<gene>
    <name evidence="2" type="ORF">V473_01040</name>
</gene>
<dbReference type="PANTHER" id="PTHR30188:SF3">
    <property type="entry name" value="ABC TRANSPORTER PERMEASE"/>
    <property type="match status" value="1"/>
</dbReference>
<dbReference type="PATRIC" id="fig|1420583.3.peg.201"/>
<dbReference type="GO" id="GO:0005548">
    <property type="term" value="F:phospholipid transporter activity"/>
    <property type="evidence" value="ECO:0007669"/>
    <property type="project" value="TreeGrafter"/>
</dbReference>
<name>A0A0J8AWW2_9SPHN</name>
<feature type="transmembrane region" description="Helical" evidence="1">
    <location>
        <begin position="235"/>
        <end position="254"/>
    </location>
</feature>
<dbReference type="EMBL" id="JACT01000001">
    <property type="protein sequence ID" value="KMS58655.1"/>
    <property type="molecule type" value="Genomic_DNA"/>
</dbReference>
<feature type="transmembrane region" description="Helical" evidence="1">
    <location>
        <begin position="204"/>
        <end position="223"/>
    </location>
</feature>
<keyword evidence="1" id="KW-0812">Transmembrane</keyword>
<dbReference type="STRING" id="1420583.V473_01040"/>